<dbReference type="InParanoid" id="D2V4X3"/>
<name>D2V4X3_NAEGR</name>
<sequence length="367" mass="41634">MLKRATRQLLVRPSSTHLKFIQPASGYHVSLNNNIGSIFDVKDSNDNDIFKSLTQAFEEDNNNNNKRPNKKQQQQPQKDSSSVLMRSIFEELKSTDSNTSSQKATPTTTDASKFAFDTFLFGDTKMDTLTLQSATQTGASKQSQESYYLGQKVVHEDPITFEVFVEGQVKLISKALQRVSSERVDTLSKETSKMVQLLRTEQAKLEDVESTFLSIEKPTAADFSLMAKAYSKDISTRIGVNNTYKQLHDPQAFGTILLQTYAKLGQKDNMNQILEHVSKDSLVYISLLKNLKEMRASFDLLKNFYDSIPENMKEEGSFIRETLKREEKVNDMENILLKEGAPIQGTYFNAFVTPILGYNRPHPPEHK</sequence>
<organism evidence="3">
    <name type="scientific">Naegleria gruberi</name>
    <name type="common">Amoeba</name>
    <dbReference type="NCBI Taxonomy" id="5762"/>
    <lineage>
        <taxon>Eukaryota</taxon>
        <taxon>Discoba</taxon>
        <taxon>Heterolobosea</taxon>
        <taxon>Tetramitia</taxon>
        <taxon>Eutetramitia</taxon>
        <taxon>Vahlkampfiidae</taxon>
        <taxon>Naegleria</taxon>
    </lineage>
</organism>
<evidence type="ECO:0000313" key="3">
    <source>
        <dbReference type="Proteomes" id="UP000006671"/>
    </source>
</evidence>
<dbReference type="AlphaFoldDB" id="D2V4X3"/>
<protein>
    <submittedName>
        <fullName evidence="2">Predicted protein</fullName>
    </submittedName>
</protein>
<dbReference type="Proteomes" id="UP000006671">
    <property type="component" value="Unassembled WGS sequence"/>
</dbReference>
<dbReference type="OrthoDB" id="10259100at2759"/>
<evidence type="ECO:0000313" key="2">
    <source>
        <dbReference type="EMBL" id="EFC48006.1"/>
    </source>
</evidence>
<feature type="region of interest" description="Disordered" evidence="1">
    <location>
        <begin position="59"/>
        <end position="82"/>
    </location>
</feature>
<dbReference type="VEuPathDB" id="AmoebaDB:NAEGRDRAFT_63938"/>
<accession>D2V4X3</accession>
<keyword evidence="3" id="KW-1185">Reference proteome</keyword>
<proteinExistence type="predicted"/>
<dbReference type="OMA" id="HEDPITF"/>
<dbReference type="EMBL" id="GG738852">
    <property type="protein sequence ID" value="EFC48006.1"/>
    <property type="molecule type" value="Genomic_DNA"/>
</dbReference>
<evidence type="ECO:0000256" key="1">
    <source>
        <dbReference type="SAM" id="MobiDB-lite"/>
    </source>
</evidence>
<dbReference type="GeneID" id="8860551"/>
<reference evidence="2 3" key="1">
    <citation type="journal article" date="2010" name="Cell">
        <title>The genome of Naegleria gruberi illuminates early eukaryotic versatility.</title>
        <authorList>
            <person name="Fritz-Laylin L.K."/>
            <person name="Prochnik S.E."/>
            <person name="Ginger M.L."/>
            <person name="Dacks J.B."/>
            <person name="Carpenter M.L."/>
            <person name="Field M.C."/>
            <person name="Kuo A."/>
            <person name="Paredez A."/>
            <person name="Chapman J."/>
            <person name="Pham J."/>
            <person name="Shu S."/>
            <person name="Neupane R."/>
            <person name="Cipriano M."/>
            <person name="Mancuso J."/>
            <person name="Tu H."/>
            <person name="Salamov A."/>
            <person name="Lindquist E."/>
            <person name="Shapiro H."/>
            <person name="Lucas S."/>
            <person name="Grigoriev I.V."/>
            <person name="Cande W.Z."/>
            <person name="Fulton C."/>
            <person name="Rokhsar D.S."/>
            <person name="Dawson S.C."/>
        </authorList>
    </citation>
    <scope>NUCLEOTIDE SEQUENCE [LARGE SCALE GENOMIC DNA]</scope>
    <source>
        <strain evidence="2 3">NEG-M</strain>
    </source>
</reference>
<dbReference type="RefSeq" id="XP_002680750.1">
    <property type="nucleotide sequence ID" value="XM_002680704.1"/>
</dbReference>
<feature type="compositionally biased region" description="Low complexity" evidence="1">
    <location>
        <begin position="62"/>
        <end position="78"/>
    </location>
</feature>
<dbReference type="KEGG" id="ngr:NAEGRDRAFT_63938"/>
<gene>
    <name evidence="2" type="ORF">NAEGRDRAFT_63938</name>
</gene>